<feature type="region of interest" description="Disordered" evidence="1">
    <location>
        <begin position="174"/>
        <end position="334"/>
    </location>
</feature>
<dbReference type="OrthoDB" id="8825892at2759"/>
<dbReference type="SMART" id="SM00408">
    <property type="entry name" value="IGc2"/>
    <property type="match status" value="1"/>
</dbReference>
<dbReference type="PANTHER" id="PTHR44969:SF1">
    <property type="entry name" value="CELL SURFACE A33 ANTIGEN"/>
    <property type="match status" value="1"/>
</dbReference>
<dbReference type="SUPFAM" id="SSF48726">
    <property type="entry name" value="Immunoglobulin"/>
    <property type="match status" value="1"/>
</dbReference>
<dbReference type="InParanoid" id="A0A3Q1IMY0"/>
<dbReference type="InterPro" id="IPR036179">
    <property type="entry name" value="Ig-like_dom_sf"/>
</dbReference>
<evidence type="ECO:0000256" key="1">
    <source>
        <dbReference type="SAM" id="MobiDB-lite"/>
    </source>
</evidence>
<dbReference type="SMART" id="SM00409">
    <property type="entry name" value="IG"/>
    <property type="match status" value="1"/>
</dbReference>
<dbReference type="PANTHER" id="PTHR44969">
    <property type="entry name" value="CELL SURFACE A33 ANTIGEN"/>
    <property type="match status" value="1"/>
</dbReference>
<dbReference type="STRING" id="64144.ENSATEP00000023107"/>
<feature type="compositionally biased region" description="Basic and acidic residues" evidence="1">
    <location>
        <begin position="174"/>
        <end position="194"/>
    </location>
</feature>
<keyword evidence="2" id="KW-1133">Transmembrane helix</keyword>
<dbReference type="InterPro" id="IPR013783">
    <property type="entry name" value="Ig-like_fold"/>
</dbReference>
<dbReference type="Gene3D" id="2.60.40.10">
    <property type="entry name" value="Immunoglobulins"/>
    <property type="match status" value="1"/>
</dbReference>
<dbReference type="Proteomes" id="UP000265040">
    <property type="component" value="Chromosome 3"/>
</dbReference>
<dbReference type="GeneTree" id="ENSGT00940000160248"/>
<feature type="domain" description="Ig-like" evidence="3">
    <location>
        <begin position="31"/>
        <end position="120"/>
    </location>
</feature>
<accession>A0A3Q1IMY0</accession>
<dbReference type="GO" id="GO:0005886">
    <property type="term" value="C:plasma membrane"/>
    <property type="evidence" value="ECO:0007669"/>
    <property type="project" value="InterPro"/>
</dbReference>
<keyword evidence="2" id="KW-0472">Membrane</keyword>
<evidence type="ECO:0000259" key="3">
    <source>
        <dbReference type="PROSITE" id="PS50835"/>
    </source>
</evidence>
<keyword evidence="2" id="KW-0812">Transmembrane</keyword>
<gene>
    <name evidence="4" type="primary">EIF4B</name>
</gene>
<feature type="compositionally biased region" description="Basic and acidic residues" evidence="1">
    <location>
        <begin position="204"/>
        <end position="323"/>
    </location>
</feature>
<evidence type="ECO:0000256" key="2">
    <source>
        <dbReference type="SAM" id="Phobius"/>
    </source>
</evidence>
<keyword evidence="5" id="KW-1185">Reference proteome</keyword>
<dbReference type="AlphaFoldDB" id="A0A3Q1IMY0"/>
<dbReference type="InterPro" id="IPR003599">
    <property type="entry name" value="Ig_sub"/>
</dbReference>
<evidence type="ECO:0000313" key="5">
    <source>
        <dbReference type="Proteomes" id="UP000265040"/>
    </source>
</evidence>
<reference evidence="4" key="2">
    <citation type="submission" date="2025-08" db="UniProtKB">
        <authorList>
            <consortium name="Ensembl"/>
        </authorList>
    </citation>
    <scope>IDENTIFICATION</scope>
</reference>
<sequence length="334" mass="39091">MNDNKTFKCHVQAKTDTTKSYATTRVLVLVPPSQPVVGIQGKAEYGQNINLTCLSKDGSPPPTYKWQSYDVQNNPRPFDPKTTDQGGILSLYNISKDTSGYFICTSTNKMGSATSNLTLAVLPPSMNVGSTAGIVAGVAIALLILAILIYCCCCRKKKDKGEEYAMGVHEDEYHDKEDAKKAERHPDGQEEVRTSENTYVNSAPDRRDEYEERSERGNDRRRDYDDRRSDYDDRRSDYDDRRSDYDDRRSDYDDRRSDYNDRRSDYDDRRSDYSDRRDRYNDRNERYNDNRRYDDDRRNDRRDRRNDDDRYDETRDDRSRDKPAVPSNKPPRRN</sequence>
<dbReference type="InterPro" id="IPR007110">
    <property type="entry name" value="Ig-like_dom"/>
</dbReference>
<dbReference type="Pfam" id="PF13927">
    <property type="entry name" value="Ig_3"/>
    <property type="match status" value="1"/>
</dbReference>
<reference evidence="4" key="1">
    <citation type="submission" date="2021-04" db="EMBL/GenBank/DDBJ databases">
        <authorList>
            <consortium name="Wellcome Sanger Institute Data Sharing"/>
        </authorList>
    </citation>
    <scope>NUCLEOTIDE SEQUENCE [LARGE SCALE GENOMIC DNA]</scope>
</reference>
<protein>
    <recommendedName>
        <fullName evidence="3">Ig-like domain-containing protein</fullName>
    </recommendedName>
</protein>
<dbReference type="InterPro" id="IPR042474">
    <property type="entry name" value="A33"/>
</dbReference>
<organism evidence="4 5">
    <name type="scientific">Anabas testudineus</name>
    <name type="common">Climbing perch</name>
    <name type="synonym">Anthias testudineus</name>
    <dbReference type="NCBI Taxonomy" id="64144"/>
    <lineage>
        <taxon>Eukaryota</taxon>
        <taxon>Metazoa</taxon>
        <taxon>Chordata</taxon>
        <taxon>Craniata</taxon>
        <taxon>Vertebrata</taxon>
        <taxon>Euteleostomi</taxon>
        <taxon>Actinopterygii</taxon>
        <taxon>Neopterygii</taxon>
        <taxon>Teleostei</taxon>
        <taxon>Neoteleostei</taxon>
        <taxon>Acanthomorphata</taxon>
        <taxon>Anabantaria</taxon>
        <taxon>Anabantiformes</taxon>
        <taxon>Anabantoidei</taxon>
        <taxon>Anabantidae</taxon>
        <taxon>Anabas</taxon>
    </lineage>
</organism>
<proteinExistence type="predicted"/>
<dbReference type="OMA" id="NDRRKDY"/>
<dbReference type="InterPro" id="IPR003598">
    <property type="entry name" value="Ig_sub2"/>
</dbReference>
<reference evidence="4" key="3">
    <citation type="submission" date="2025-09" db="UniProtKB">
        <authorList>
            <consortium name="Ensembl"/>
        </authorList>
    </citation>
    <scope>IDENTIFICATION</scope>
</reference>
<dbReference type="Ensembl" id="ENSATET00000023481.3">
    <property type="protein sequence ID" value="ENSATEP00000023107.1"/>
    <property type="gene ID" value="ENSATEG00000016019.3"/>
</dbReference>
<feature type="transmembrane region" description="Helical" evidence="2">
    <location>
        <begin position="132"/>
        <end position="153"/>
    </location>
</feature>
<name>A0A3Q1IMY0_ANATE</name>
<dbReference type="PROSITE" id="PS50835">
    <property type="entry name" value="IG_LIKE"/>
    <property type="match status" value="1"/>
</dbReference>
<evidence type="ECO:0000313" key="4">
    <source>
        <dbReference type="Ensembl" id="ENSATEP00000023107.1"/>
    </source>
</evidence>